<feature type="transmembrane region" description="Helical" evidence="1">
    <location>
        <begin position="103"/>
        <end position="128"/>
    </location>
</feature>
<dbReference type="RefSeq" id="WP_386073653.1">
    <property type="nucleotide sequence ID" value="NZ_JBHTJT010000008.1"/>
</dbReference>
<dbReference type="Proteomes" id="UP001597108">
    <property type="component" value="Unassembled WGS sequence"/>
</dbReference>
<keyword evidence="1" id="KW-0812">Transmembrane</keyword>
<name>A0ABW3IMX9_9RHOB</name>
<evidence type="ECO:0000313" key="3">
    <source>
        <dbReference type="Proteomes" id="UP001597108"/>
    </source>
</evidence>
<dbReference type="InterPro" id="IPR018687">
    <property type="entry name" value="DUF2177_membr"/>
</dbReference>
<keyword evidence="1" id="KW-0472">Membrane</keyword>
<reference evidence="3" key="1">
    <citation type="journal article" date="2019" name="Int. J. Syst. Evol. Microbiol.">
        <title>The Global Catalogue of Microorganisms (GCM) 10K type strain sequencing project: providing services to taxonomists for standard genome sequencing and annotation.</title>
        <authorList>
            <consortium name="The Broad Institute Genomics Platform"/>
            <consortium name="The Broad Institute Genome Sequencing Center for Infectious Disease"/>
            <person name="Wu L."/>
            <person name="Ma J."/>
        </authorList>
    </citation>
    <scope>NUCLEOTIDE SEQUENCE [LARGE SCALE GENOMIC DNA]</scope>
    <source>
        <strain evidence="3">CCUG 60524</strain>
    </source>
</reference>
<organism evidence="2 3">
    <name type="scientific">Tropicimonas aquimaris</name>
    <dbReference type="NCBI Taxonomy" id="914152"/>
    <lineage>
        <taxon>Bacteria</taxon>
        <taxon>Pseudomonadati</taxon>
        <taxon>Pseudomonadota</taxon>
        <taxon>Alphaproteobacteria</taxon>
        <taxon>Rhodobacterales</taxon>
        <taxon>Roseobacteraceae</taxon>
        <taxon>Tropicimonas</taxon>
    </lineage>
</organism>
<keyword evidence="1" id="KW-1133">Transmembrane helix</keyword>
<proteinExistence type="predicted"/>
<feature type="transmembrane region" description="Helical" evidence="1">
    <location>
        <begin position="75"/>
        <end position="97"/>
    </location>
</feature>
<dbReference type="EMBL" id="JBHTJT010000008">
    <property type="protein sequence ID" value="MFD0979305.1"/>
    <property type="molecule type" value="Genomic_DNA"/>
</dbReference>
<keyword evidence="3" id="KW-1185">Reference proteome</keyword>
<feature type="transmembrane region" description="Helical" evidence="1">
    <location>
        <begin position="43"/>
        <end position="63"/>
    </location>
</feature>
<dbReference type="Pfam" id="PF09945">
    <property type="entry name" value="DUF2177"/>
    <property type="match status" value="1"/>
</dbReference>
<gene>
    <name evidence="2" type="ORF">ACFQ2S_06515</name>
</gene>
<accession>A0ABW3IMX9</accession>
<comment type="caution">
    <text evidence="2">The sequence shown here is derived from an EMBL/GenBank/DDBJ whole genome shotgun (WGS) entry which is preliminary data.</text>
</comment>
<evidence type="ECO:0000256" key="1">
    <source>
        <dbReference type="SAM" id="Phobius"/>
    </source>
</evidence>
<sequence>MPFLVLLLTTGLVFLALDAVMLSTVMRPLFERHLGEGLLDGLRLGPAILFYLLYMGGVMYFVSLPALRADAPTQALINGAILGLVAYGTYELTSYAVMRDWHVSMAAVDMCWGAVLTGVSAWCGVMAARAIA</sequence>
<protein>
    <submittedName>
        <fullName evidence="2">DUF2177 family protein</fullName>
    </submittedName>
</protein>
<evidence type="ECO:0000313" key="2">
    <source>
        <dbReference type="EMBL" id="MFD0979305.1"/>
    </source>
</evidence>